<name>A0A3B0XUL8_9ZZZZ</name>
<dbReference type="EMBL" id="UOFI01000087">
    <property type="protein sequence ID" value="VAW66872.1"/>
    <property type="molecule type" value="Genomic_DNA"/>
</dbReference>
<evidence type="ECO:0000256" key="1">
    <source>
        <dbReference type="SAM" id="MobiDB-lite"/>
    </source>
</evidence>
<feature type="region of interest" description="Disordered" evidence="1">
    <location>
        <begin position="180"/>
        <end position="203"/>
    </location>
</feature>
<protein>
    <submittedName>
        <fullName evidence="2">Uncharacterized protein</fullName>
    </submittedName>
</protein>
<evidence type="ECO:0000313" key="2">
    <source>
        <dbReference type="EMBL" id="VAW66872.1"/>
    </source>
</evidence>
<accession>A0A3B0XUL8</accession>
<reference evidence="2" key="1">
    <citation type="submission" date="2018-06" db="EMBL/GenBank/DDBJ databases">
        <authorList>
            <person name="Zhirakovskaya E."/>
        </authorList>
    </citation>
    <scope>NUCLEOTIDE SEQUENCE</scope>
</reference>
<sequence>MIKKTLYNVFIIFICHALAYSPLINAAQLSLPTGDLIAPEIIQPEYVGTVAKGDSHIVSVRVTDNVAVKQVLIYYRAIGTESYRRLLMQNKKNTDYYVATISADKIKPPGIEYYIQAADNAGNTLLHGYSFSPLSVKTLDGAAQSVVAENTGAPAEEDSIFSNKWFWIGVGVLALGAAAASGSDSGGSTPTATVTVTTAEPVN</sequence>
<organism evidence="2">
    <name type="scientific">hydrothermal vent metagenome</name>
    <dbReference type="NCBI Taxonomy" id="652676"/>
    <lineage>
        <taxon>unclassified sequences</taxon>
        <taxon>metagenomes</taxon>
        <taxon>ecological metagenomes</taxon>
    </lineage>
</organism>
<proteinExistence type="predicted"/>
<gene>
    <name evidence="2" type="ORF">MNBD_GAMMA09-3108</name>
</gene>
<dbReference type="AlphaFoldDB" id="A0A3B0XUL8"/>